<evidence type="ECO:0000313" key="2">
    <source>
        <dbReference type="EMBL" id="KAF7924156.1"/>
    </source>
</evidence>
<name>A0A9P5HY57_9HELO</name>
<proteinExistence type="predicted"/>
<comment type="caution">
    <text evidence="2">The sequence shown here is derived from an EMBL/GenBank/DDBJ whole genome shotgun (WGS) entry which is preliminary data.</text>
</comment>
<gene>
    <name evidence="2" type="ORF">EAE97_010768</name>
</gene>
<dbReference type="RefSeq" id="XP_038727901.1">
    <property type="nucleotide sequence ID" value="XM_038881283.1"/>
</dbReference>
<accession>A0A9P5HY57</accession>
<keyword evidence="1" id="KW-1133">Transmembrane helix</keyword>
<evidence type="ECO:0000256" key="1">
    <source>
        <dbReference type="SAM" id="Phobius"/>
    </source>
</evidence>
<evidence type="ECO:0000313" key="3">
    <source>
        <dbReference type="Proteomes" id="UP000710849"/>
    </source>
</evidence>
<protein>
    <submittedName>
        <fullName evidence="2">Uncharacterized protein</fullName>
    </submittedName>
</protein>
<dbReference type="GeneID" id="62154356"/>
<keyword evidence="1" id="KW-0472">Membrane</keyword>
<dbReference type="AlphaFoldDB" id="A0A9P5HY57"/>
<organism evidence="2 3">
    <name type="scientific">Botrytis byssoidea</name>
    <dbReference type="NCBI Taxonomy" id="139641"/>
    <lineage>
        <taxon>Eukaryota</taxon>
        <taxon>Fungi</taxon>
        <taxon>Dikarya</taxon>
        <taxon>Ascomycota</taxon>
        <taxon>Pezizomycotina</taxon>
        <taxon>Leotiomycetes</taxon>
        <taxon>Helotiales</taxon>
        <taxon>Sclerotiniaceae</taxon>
        <taxon>Botrytis</taxon>
    </lineage>
</organism>
<keyword evidence="1" id="KW-0812">Transmembrane</keyword>
<feature type="transmembrane region" description="Helical" evidence="1">
    <location>
        <begin position="29"/>
        <end position="48"/>
    </location>
</feature>
<reference evidence="2 3" key="1">
    <citation type="journal article" date="2020" name="Genome Biol. Evol.">
        <title>Comparative genomics of Sclerotiniaceae.</title>
        <authorList>
            <person name="Valero Jimenez C.A."/>
            <person name="Steentjes M."/>
            <person name="Scholten O.E."/>
            <person name="Van Kan J.A.L."/>
        </authorList>
    </citation>
    <scope>NUCLEOTIDE SEQUENCE [LARGE SCALE GENOMIC DNA]</scope>
    <source>
        <strain evidence="2 3">MUCL 94</strain>
    </source>
</reference>
<dbReference type="Proteomes" id="UP000710849">
    <property type="component" value="Unassembled WGS sequence"/>
</dbReference>
<sequence>MALGSDSSKMVLVLMDMPFCGRPRKPRPLISVILSASVILIILLEPIGHSRSSLTLGTTTSVRAVASGK</sequence>
<keyword evidence="3" id="KW-1185">Reference proteome</keyword>
<dbReference type="EMBL" id="RCSW01000030">
    <property type="protein sequence ID" value="KAF7924156.1"/>
    <property type="molecule type" value="Genomic_DNA"/>
</dbReference>